<dbReference type="Proteomes" id="UP001155840">
    <property type="component" value="Unassembled WGS sequence"/>
</dbReference>
<accession>A0AA43ZEC9</accession>
<dbReference type="PANTHER" id="PTHR43544">
    <property type="entry name" value="SHORT-CHAIN DEHYDROGENASE/REDUCTASE"/>
    <property type="match status" value="1"/>
</dbReference>
<organism evidence="1 2">
    <name type="scientific">Ferranicluibacter rubi</name>
    <dbReference type="NCBI Taxonomy" id="2715133"/>
    <lineage>
        <taxon>Bacteria</taxon>
        <taxon>Pseudomonadati</taxon>
        <taxon>Pseudomonadota</taxon>
        <taxon>Alphaproteobacteria</taxon>
        <taxon>Hyphomicrobiales</taxon>
        <taxon>Rhizobiaceae</taxon>
        <taxon>Ferranicluibacter</taxon>
    </lineage>
</organism>
<sequence length="201" mass="21112">MCGEAVGLSRRDDGMDVTEEGSVRAAALGVAERLGSVDLVFDATGALEIDGHGPEKTIRAIDPAVMARQFALNAIGPALLIKHFAPLLPRDRRCVFATLSARVGSIGDNRLGGWMSYRSAKAALNQIVRTAAIEISRTCPESVVVSLHPGTVETSLTALHGRHAHKVSPAQAASALLSVIDGLSPAQTGQFFAYDGAEIAW</sequence>
<keyword evidence="2" id="KW-1185">Reference proteome</keyword>
<dbReference type="GO" id="GO:0016491">
    <property type="term" value="F:oxidoreductase activity"/>
    <property type="evidence" value="ECO:0007669"/>
    <property type="project" value="TreeGrafter"/>
</dbReference>
<dbReference type="PRINTS" id="PR00081">
    <property type="entry name" value="GDHRDH"/>
</dbReference>
<proteinExistence type="predicted"/>
<gene>
    <name evidence="1" type="ORF">G8E10_11250</name>
</gene>
<dbReference type="SUPFAM" id="SSF51735">
    <property type="entry name" value="NAD(P)-binding Rossmann-fold domains"/>
    <property type="match status" value="1"/>
</dbReference>
<reference evidence="1" key="1">
    <citation type="submission" date="2020-03" db="EMBL/GenBank/DDBJ databases">
        <title>Ferranicluibacter endophyticum gen. nov., sp. nov., a new genus isolated from Rubus ulmifolius Schott. stem.</title>
        <authorList>
            <person name="Roca-Couso R."/>
            <person name="Flores-Felix J.D."/>
            <person name="Igual J.M."/>
            <person name="Rivas R."/>
        </authorList>
    </citation>
    <scope>NUCLEOTIDE SEQUENCE</scope>
    <source>
        <strain evidence="1">CRRU44</strain>
    </source>
</reference>
<dbReference type="AlphaFoldDB" id="A0AA43ZEC9"/>
<dbReference type="GO" id="GO:0005737">
    <property type="term" value="C:cytoplasm"/>
    <property type="evidence" value="ECO:0007669"/>
    <property type="project" value="TreeGrafter"/>
</dbReference>
<dbReference type="PANTHER" id="PTHR43544:SF12">
    <property type="entry name" value="NAD(P)-BINDING ROSSMANN-FOLD SUPERFAMILY PROTEIN"/>
    <property type="match status" value="1"/>
</dbReference>
<comment type="caution">
    <text evidence="1">The sequence shown here is derived from an EMBL/GenBank/DDBJ whole genome shotgun (WGS) entry which is preliminary data.</text>
</comment>
<dbReference type="Gene3D" id="3.40.50.720">
    <property type="entry name" value="NAD(P)-binding Rossmann-like Domain"/>
    <property type="match status" value="1"/>
</dbReference>
<dbReference type="EMBL" id="JAANCM010000005">
    <property type="protein sequence ID" value="NHT76315.1"/>
    <property type="molecule type" value="Genomic_DNA"/>
</dbReference>
<dbReference type="InterPro" id="IPR002347">
    <property type="entry name" value="SDR_fam"/>
</dbReference>
<dbReference type="InterPro" id="IPR036291">
    <property type="entry name" value="NAD(P)-bd_dom_sf"/>
</dbReference>
<name>A0AA43ZEC9_9HYPH</name>
<dbReference type="Pfam" id="PF13561">
    <property type="entry name" value="adh_short_C2"/>
    <property type="match status" value="1"/>
</dbReference>
<dbReference type="InterPro" id="IPR051468">
    <property type="entry name" value="Fungal_SecMetab_SDRs"/>
</dbReference>
<evidence type="ECO:0000313" key="1">
    <source>
        <dbReference type="EMBL" id="NHT76315.1"/>
    </source>
</evidence>
<protein>
    <submittedName>
        <fullName evidence="1">SDR family oxidoreductase</fullName>
    </submittedName>
</protein>
<evidence type="ECO:0000313" key="2">
    <source>
        <dbReference type="Proteomes" id="UP001155840"/>
    </source>
</evidence>